<dbReference type="Gene3D" id="3.10.120.10">
    <property type="entry name" value="Cytochrome b5-like heme/steroid binding domain"/>
    <property type="match status" value="1"/>
</dbReference>
<feature type="transmembrane region" description="Helical" evidence="1">
    <location>
        <begin position="16"/>
        <end position="35"/>
    </location>
</feature>
<dbReference type="SUPFAM" id="SSF55856">
    <property type="entry name" value="Cytochrome b5-like heme/steroid binding domain"/>
    <property type="match status" value="1"/>
</dbReference>
<dbReference type="EMBL" id="OUUW01000004">
    <property type="protein sequence ID" value="SPP79344.1"/>
    <property type="molecule type" value="Genomic_DNA"/>
</dbReference>
<protein>
    <submittedName>
        <fullName evidence="2">Uncharacterized protein</fullName>
    </submittedName>
</protein>
<sequence>MSSVLDKLWSQQFREAATSVHTIIAATVVVGYLIFRRMRFNQDTYDEQDYCDAGHTLLIEPLRNLMLTKKLLAEFNCNNKDGRYLVALRNVVYDVSHGSEYFGPTGRFARWSGHELTEIISAEARRENKNVTKSLQEWNARLDDCFGVAGELIETDEQAAGDALLDVPEEDVAADVAENVAEDAEDDLQACGDGIRWDDNEKTIIPNP</sequence>
<name>A0A3B0JAK5_DROGU</name>
<keyword evidence="1" id="KW-0812">Transmembrane</keyword>
<keyword evidence="1" id="KW-1133">Transmembrane helix</keyword>
<dbReference type="AlphaFoldDB" id="A0A3B0JAK5"/>
<dbReference type="InterPro" id="IPR036400">
    <property type="entry name" value="Cyt_B5-like_heme/steroid_sf"/>
</dbReference>
<evidence type="ECO:0000313" key="3">
    <source>
        <dbReference type="Proteomes" id="UP000268350"/>
    </source>
</evidence>
<dbReference type="Proteomes" id="UP000268350">
    <property type="component" value="Unassembled WGS sequence"/>
</dbReference>
<evidence type="ECO:0000313" key="2">
    <source>
        <dbReference type="EMBL" id="SPP79344.1"/>
    </source>
</evidence>
<dbReference type="OMA" id="PHDFGPN"/>
<accession>A0A3B0JAK5</accession>
<gene>
    <name evidence="2" type="ORF">DGUA_6G012176</name>
</gene>
<organism evidence="2 3">
    <name type="scientific">Drosophila guanche</name>
    <name type="common">Fruit fly</name>
    <dbReference type="NCBI Taxonomy" id="7266"/>
    <lineage>
        <taxon>Eukaryota</taxon>
        <taxon>Metazoa</taxon>
        <taxon>Ecdysozoa</taxon>
        <taxon>Arthropoda</taxon>
        <taxon>Hexapoda</taxon>
        <taxon>Insecta</taxon>
        <taxon>Pterygota</taxon>
        <taxon>Neoptera</taxon>
        <taxon>Endopterygota</taxon>
        <taxon>Diptera</taxon>
        <taxon>Brachycera</taxon>
        <taxon>Muscomorpha</taxon>
        <taxon>Ephydroidea</taxon>
        <taxon>Drosophilidae</taxon>
        <taxon>Drosophila</taxon>
        <taxon>Sophophora</taxon>
    </lineage>
</organism>
<reference evidence="3" key="1">
    <citation type="submission" date="2018-01" db="EMBL/GenBank/DDBJ databases">
        <authorList>
            <person name="Alioto T."/>
            <person name="Alioto T."/>
        </authorList>
    </citation>
    <scope>NUCLEOTIDE SEQUENCE [LARGE SCALE GENOMIC DNA]</scope>
</reference>
<keyword evidence="3" id="KW-1185">Reference proteome</keyword>
<proteinExistence type="predicted"/>
<keyword evidence="1" id="KW-0472">Membrane</keyword>
<evidence type="ECO:0000256" key="1">
    <source>
        <dbReference type="SAM" id="Phobius"/>
    </source>
</evidence>